<evidence type="ECO:0000313" key="3">
    <source>
        <dbReference type="EMBL" id="SMF57875.1"/>
    </source>
</evidence>
<dbReference type="OrthoDB" id="456767at2"/>
<dbReference type="AlphaFoldDB" id="A0A1X7FSB8"/>
<dbReference type="Pfam" id="PF05050">
    <property type="entry name" value="Methyltransf_21"/>
    <property type="match status" value="1"/>
</dbReference>
<organism evidence="3 4">
    <name type="scientific">Xaviernesmea oryzae</name>
    <dbReference type="NCBI Taxonomy" id="464029"/>
    <lineage>
        <taxon>Bacteria</taxon>
        <taxon>Pseudomonadati</taxon>
        <taxon>Pseudomonadota</taxon>
        <taxon>Alphaproteobacteria</taxon>
        <taxon>Hyphomicrobiales</taxon>
        <taxon>Rhizobiaceae</taxon>
        <taxon>Rhizobium/Agrobacterium group</taxon>
        <taxon>Xaviernesmea</taxon>
    </lineage>
</organism>
<feature type="domain" description="Methyltransferase FkbM" evidence="2">
    <location>
        <begin position="73"/>
        <end position="220"/>
    </location>
</feature>
<dbReference type="SUPFAM" id="SSF53335">
    <property type="entry name" value="S-adenosyl-L-methionine-dependent methyltransferases"/>
    <property type="match status" value="1"/>
</dbReference>
<gene>
    <name evidence="3" type="ORF">SAMN02982989_0653</name>
</gene>
<sequence length="244" mass="27671">MPGFDRNIDFNKTKKIKYIEYPHPKGPIKIAVSDEVVSETIQKKIRDARYERHEANIIQKIVTDGDILLELGAGVGFISTLAWSTGKVKEVHCFEADPRLKKIIEATHAQNGVSGNVYTEILSNDAEQIEKRSIDFHIREDFYGSSLNSGVGREIKQTVPVPVTSIRKAIETIKPTVIACDIEGGELGLFDEIDMPTVRQVMVETHVAAFKGEGMRQLFHEFHKADFYYDPVNSYREVVVFRRM</sequence>
<dbReference type="PROSITE" id="PS01131">
    <property type="entry name" value="RRNA_A_DIMETH"/>
    <property type="match status" value="1"/>
</dbReference>
<proteinExistence type="predicted"/>
<dbReference type="NCBIfam" id="TIGR01444">
    <property type="entry name" value="fkbM_fam"/>
    <property type="match status" value="1"/>
</dbReference>
<dbReference type="InterPro" id="IPR020596">
    <property type="entry name" value="rRNA_Ade_Mease_Trfase_CS"/>
</dbReference>
<dbReference type="RefSeq" id="WP_159457670.1">
    <property type="nucleotide sequence ID" value="NZ_FXAF01000008.1"/>
</dbReference>
<keyword evidence="3" id="KW-0808">Transferase</keyword>
<dbReference type="Proteomes" id="UP000192903">
    <property type="component" value="Unassembled WGS sequence"/>
</dbReference>
<keyword evidence="4" id="KW-1185">Reference proteome</keyword>
<protein>
    <submittedName>
        <fullName evidence="3">Methyltransferase, FkbM family</fullName>
    </submittedName>
</protein>
<dbReference type="InterPro" id="IPR029063">
    <property type="entry name" value="SAM-dependent_MTases_sf"/>
</dbReference>
<dbReference type="GO" id="GO:0000179">
    <property type="term" value="F:rRNA (adenine-N6,N6-)-dimethyltransferase activity"/>
    <property type="evidence" value="ECO:0007669"/>
    <property type="project" value="InterPro"/>
</dbReference>
<dbReference type="STRING" id="464029.SAMN02982989_0653"/>
<dbReference type="InterPro" id="IPR006342">
    <property type="entry name" value="FkbM_mtfrase"/>
</dbReference>
<accession>A0A1X7FSB8</accession>
<evidence type="ECO:0000259" key="2">
    <source>
        <dbReference type="Pfam" id="PF05050"/>
    </source>
</evidence>
<keyword evidence="1" id="KW-0949">S-adenosyl-L-methionine</keyword>
<keyword evidence="3" id="KW-0489">Methyltransferase</keyword>
<evidence type="ECO:0000313" key="4">
    <source>
        <dbReference type="Proteomes" id="UP000192903"/>
    </source>
</evidence>
<dbReference type="EMBL" id="FXAF01000008">
    <property type="protein sequence ID" value="SMF57875.1"/>
    <property type="molecule type" value="Genomic_DNA"/>
</dbReference>
<name>A0A1X7FSB8_9HYPH</name>
<evidence type="ECO:0000256" key="1">
    <source>
        <dbReference type="ARBA" id="ARBA00022691"/>
    </source>
</evidence>
<dbReference type="Gene3D" id="3.40.50.150">
    <property type="entry name" value="Vaccinia Virus protein VP39"/>
    <property type="match status" value="1"/>
</dbReference>
<reference evidence="4" key="1">
    <citation type="submission" date="2017-04" db="EMBL/GenBank/DDBJ databases">
        <authorList>
            <person name="Varghese N."/>
            <person name="Submissions S."/>
        </authorList>
    </citation>
    <scope>NUCLEOTIDE SEQUENCE [LARGE SCALE GENOMIC DNA]</scope>
    <source>
        <strain evidence="4">B4P</strain>
    </source>
</reference>